<dbReference type="PANTHER" id="PTHR19232:SF1">
    <property type="entry name" value="CEREBELLAR DEGENERATION-RELATED PROTEIN 2"/>
    <property type="match status" value="1"/>
</dbReference>
<dbReference type="RefSeq" id="XP_029383417.1">
    <property type="nucleotide sequence ID" value="XM_029527557.1"/>
</dbReference>
<dbReference type="GeneID" id="115059840"/>
<dbReference type="Proteomes" id="UP000472264">
    <property type="component" value="Chromosome 19"/>
</dbReference>
<reference evidence="5" key="3">
    <citation type="submission" date="2025-09" db="UniProtKB">
        <authorList>
            <consortium name="Ensembl"/>
        </authorList>
    </citation>
    <scope>IDENTIFICATION</scope>
</reference>
<sequence>MLTDVIVEQEFEIKEEEPWYDKQDLEHDLQLAAELGKTLLERNRELEQGLQHMYSTNQEQLQEIEYLTKQVDLLRQVNDQHAKVYEQLDVSARDLEHSNHKLVQDNRTAQQKIQGLTETVELLQTQVDELQQQVQEMKLSPQPQKPPHGDRRPARSCQSVSCLKELQNTLRYDNDPDEPSDLFDSLDASWREEEQASLRQSLRSLQSQFANERARREELEREAMLLASENTTLEQRLAGLEGCQARVIELEHEAEELRQLWKSESSTNSCRPDVTHNLVPVSMFLHPEEENDGELDADQSPRKLKRWGSERPMKAMQMADSADRIYDHECLCVRRAEVVKYRGISLLNEVDAQYSALQVKYDELLRRCHPGMPEEEQDGQSHKSVQTASLATCPALTDKEDFEDDFHQPEYKELFREIFSRIQKTKEDLIENRERP</sequence>
<evidence type="ECO:0000256" key="2">
    <source>
        <dbReference type="ARBA" id="ARBA00023054"/>
    </source>
</evidence>
<proteinExistence type="inferred from homology"/>
<reference evidence="5" key="1">
    <citation type="submission" date="2021-04" db="EMBL/GenBank/DDBJ databases">
        <authorList>
            <consortium name="Wellcome Sanger Institute Data Sharing"/>
        </authorList>
    </citation>
    <scope>NUCLEOTIDE SEQUENCE [LARGE SCALE GENOMIC DNA]</scope>
</reference>
<evidence type="ECO:0000313" key="5">
    <source>
        <dbReference type="Ensembl" id="ENSENLP00000041985.1"/>
    </source>
</evidence>
<dbReference type="OMA" id="WASERQM"/>
<dbReference type="InParanoid" id="A0A665WDZ5"/>
<dbReference type="Ensembl" id="ENSENLT00000043068.1">
    <property type="protein sequence ID" value="ENSENLP00000041985.1"/>
    <property type="gene ID" value="ENSENLG00000017978.1"/>
</dbReference>
<accession>A0A665WDZ5</accession>
<organism evidence="5 6">
    <name type="scientific">Echeneis naucrates</name>
    <name type="common">Live sharksucker</name>
    <dbReference type="NCBI Taxonomy" id="173247"/>
    <lineage>
        <taxon>Eukaryota</taxon>
        <taxon>Metazoa</taxon>
        <taxon>Chordata</taxon>
        <taxon>Craniata</taxon>
        <taxon>Vertebrata</taxon>
        <taxon>Euteleostomi</taxon>
        <taxon>Actinopterygii</taxon>
        <taxon>Neopterygii</taxon>
        <taxon>Teleostei</taxon>
        <taxon>Neoteleostei</taxon>
        <taxon>Acanthomorphata</taxon>
        <taxon>Carangaria</taxon>
        <taxon>Carangiformes</taxon>
        <taxon>Echeneidae</taxon>
        <taxon>Echeneis</taxon>
    </lineage>
</organism>
<dbReference type="OrthoDB" id="10059415at2759"/>
<protein>
    <submittedName>
        <fullName evidence="5">Cerebellar degeneration-related protein 2-like</fullName>
    </submittedName>
</protein>
<feature type="region of interest" description="Disordered" evidence="4">
    <location>
        <begin position="137"/>
        <end position="157"/>
    </location>
</feature>
<gene>
    <name evidence="5" type="primary">LOC115059840</name>
</gene>
<keyword evidence="6" id="KW-1185">Reference proteome</keyword>
<feature type="coiled-coil region" evidence="3">
    <location>
        <begin position="202"/>
        <end position="260"/>
    </location>
</feature>
<comment type="similarity">
    <text evidence="1">Belongs to the CDR2 family.</text>
</comment>
<evidence type="ECO:0000256" key="3">
    <source>
        <dbReference type="SAM" id="Coils"/>
    </source>
</evidence>
<dbReference type="InterPro" id="IPR026079">
    <property type="entry name" value="CDR2"/>
</dbReference>
<keyword evidence="2 3" id="KW-0175">Coiled coil</keyword>
<evidence type="ECO:0000313" key="6">
    <source>
        <dbReference type="Proteomes" id="UP000472264"/>
    </source>
</evidence>
<evidence type="ECO:0000256" key="4">
    <source>
        <dbReference type="SAM" id="MobiDB-lite"/>
    </source>
</evidence>
<dbReference type="PANTHER" id="PTHR19232">
    <property type="entry name" value="CENTROCORTIN FAMILY MEMBER"/>
    <property type="match status" value="1"/>
</dbReference>
<reference evidence="5" key="2">
    <citation type="submission" date="2025-08" db="UniProtKB">
        <authorList>
            <consortium name="Ensembl"/>
        </authorList>
    </citation>
    <scope>IDENTIFICATION</scope>
</reference>
<name>A0A665WDZ5_ECHNA</name>
<evidence type="ECO:0000256" key="1">
    <source>
        <dbReference type="ARBA" id="ARBA00009019"/>
    </source>
</evidence>
<dbReference type="AlphaFoldDB" id="A0A665WDZ5"/>